<dbReference type="Pfam" id="PF00550">
    <property type="entry name" value="PP-binding"/>
    <property type="match status" value="1"/>
</dbReference>
<accession>A0A9D1K3L7</accession>
<comment type="caution">
    <text evidence="4">The sequence shown here is derived from an EMBL/GenBank/DDBJ whole genome shotgun (WGS) entry which is preliminary data.</text>
</comment>
<dbReference type="PROSITE" id="PS50075">
    <property type="entry name" value="CARRIER"/>
    <property type="match status" value="1"/>
</dbReference>
<dbReference type="EMBL" id="DVJO01000022">
    <property type="protein sequence ID" value="HIS82178.1"/>
    <property type="molecule type" value="Genomic_DNA"/>
</dbReference>
<sequence>MSTFEKVKKVVVDQLSVDEALVTPEASFTADLGADSLDTVELVMAFEE</sequence>
<proteinExistence type="predicted"/>
<evidence type="ECO:0000313" key="5">
    <source>
        <dbReference type="Proteomes" id="UP000824139"/>
    </source>
</evidence>
<dbReference type="Proteomes" id="UP000824139">
    <property type="component" value="Unassembled WGS sequence"/>
</dbReference>
<reference evidence="4" key="1">
    <citation type="submission" date="2020-10" db="EMBL/GenBank/DDBJ databases">
        <authorList>
            <person name="Gilroy R."/>
        </authorList>
    </citation>
    <scope>NUCLEOTIDE SEQUENCE</scope>
    <source>
        <strain evidence="4">CHK152-2994</strain>
    </source>
</reference>
<organism evidence="4 5">
    <name type="scientific">Candidatus Scatenecus faecavium</name>
    <dbReference type="NCBI Taxonomy" id="2840915"/>
    <lineage>
        <taxon>Bacteria</taxon>
        <taxon>Candidatus Scatenecus</taxon>
    </lineage>
</organism>
<feature type="non-terminal residue" evidence="4">
    <location>
        <position position="48"/>
    </location>
</feature>
<dbReference type="InterPro" id="IPR044813">
    <property type="entry name" value="ACP_chloroplastic"/>
</dbReference>
<name>A0A9D1K3L7_9BACT</name>
<dbReference type="NCBIfam" id="NF002148">
    <property type="entry name" value="PRK00982.1-2"/>
    <property type="match status" value="1"/>
</dbReference>
<dbReference type="InterPro" id="IPR006162">
    <property type="entry name" value="Ppantetheine_attach_site"/>
</dbReference>
<reference evidence="4" key="2">
    <citation type="journal article" date="2021" name="PeerJ">
        <title>Extensive microbial diversity within the chicken gut microbiome revealed by metagenomics and culture.</title>
        <authorList>
            <person name="Gilroy R."/>
            <person name="Ravi A."/>
            <person name="Getino M."/>
            <person name="Pursley I."/>
            <person name="Horton D.L."/>
            <person name="Alikhan N.F."/>
            <person name="Baker D."/>
            <person name="Gharbi K."/>
            <person name="Hall N."/>
            <person name="Watson M."/>
            <person name="Adriaenssens E.M."/>
            <person name="Foster-Nyarko E."/>
            <person name="Jarju S."/>
            <person name="Secka A."/>
            <person name="Antonio M."/>
            <person name="Oren A."/>
            <person name="Chaudhuri R.R."/>
            <person name="La Ragione R."/>
            <person name="Hildebrand F."/>
            <person name="Pallen M.J."/>
        </authorList>
    </citation>
    <scope>NUCLEOTIDE SEQUENCE</scope>
    <source>
        <strain evidence="4">CHK152-2994</strain>
    </source>
</reference>
<evidence type="ECO:0000256" key="2">
    <source>
        <dbReference type="ARBA" id="ARBA00022553"/>
    </source>
</evidence>
<dbReference type="Gene3D" id="1.10.1200.10">
    <property type="entry name" value="ACP-like"/>
    <property type="match status" value="1"/>
</dbReference>
<gene>
    <name evidence="4" type="ORF">IAD41_01025</name>
</gene>
<dbReference type="PANTHER" id="PTHR46153">
    <property type="entry name" value="ACYL CARRIER PROTEIN"/>
    <property type="match status" value="1"/>
</dbReference>
<dbReference type="SUPFAM" id="SSF47336">
    <property type="entry name" value="ACP-like"/>
    <property type="match status" value="1"/>
</dbReference>
<keyword evidence="2" id="KW-0597">Phosphoprotein</keyword>
<keyword evidence="1" id="KW-0596">Phosphopantetheine</keyword>
<feature type="domain" description="Carrier" evidence="3">
    <location>
        <begin position="1"/>
        <end position="48"/>
    </location>
</feature>
<evidence type="ECO:0000313" key="4">
    <source>
        <dbReference type="EMBL" id="HIS82178.1"/>
    </source>
</evidence>
<dbReference type="InterPro" id="IPR009081">
    <property type="entry name" value="PP-bd_ACP"/>
</dbReference>
<dbReference type="AlphaFoldDB" id="A0A9D1K3L7"/>
<dbReference type="PROSITE" id="PS00012">
    <property type="entry name" value="PHOSPHOPANTETHEINE"/>
    <property type="match status" value="1"/>
</dbReference>
<dbReference type="GO" id="GO:0000036">
    <property type="term" value="F:acyl carrier activity"/>
    <property type="evidence" value="ECO:0007669"/>
    <property type="project" value="InterPro"/>
</dbReference>
<dbReference type="PANTHER" id="PTHR46153:SF2">
    <property type="entry name" value="ACYL CARRIER PROTEIN"/>
    <property type="match status" value="1"/>
</dbReference>
<evidence type="ECO:0000259" key="3">
    <source>
        <dbReference type="PROSITE" id="PS50075"/>
    </source>
</evidence>
<evidence type="ECO:0000256" key="1">
    <source>
        <dbReference type="ARBA" id="ARBA00022450"/>
    </source>
</evidence>
<dbReference type="InterPro" id="IPR036736">
    <property type="entry name" value="ACP-like_sf"/>
</dbReference>
<protein>
    <submittedName>
        <fullName evidence="4">Acyl carrier protein</fullName>
    </submittedName>
</protein>